<organism evidence="1">
    <name type="scientific">uncultured Caudovirales phage</name>
    <dbReference type="NCBI Taxonomy" id="2100421"/>
    <lineage>
        <taxon>Viruses</taxon>
        <taxon>Duplodnaviria</taxon>
        <taxon>Heunggongvirae</taxon>
        <taxon>Uroviricota</taxon>
        <taxon>Caudoviricetes</taxon>
        <taxon>Peduoviridae</taxon>
        <taxon>Maltschvirus</taxon>
        <taxon>Maltschvirus maltsch</taxon>
    </lineage>
</organism>
<reference evidence="1" key="1">
    <citation type="submission" date="2020-04" db="EMBL/GenBank/DDBJ databases">
        <authorList>
            <person name="Chiriac C."/>
            <person name="Salcher M."/>
            <person name="Ghai R."/>
            <person name="Kavagutti S V."/>
        </authorList>
    </citation>
    <scope>NUCLEOTIDE SEQUENCE</scope>
</reference>
<name>A0A6J5KUR1_9CAUD</name>
<dbReference type="EMBL" id="LR796184">
    <property type="protein sequence ID" value="CAB4124876.1"/>
    <property type="molecule type" value="Genomic_DNA"/>
</dbReference>
<proteinExistence type="predicted"/>
<protein>
    <submittedName>
        <fullName evidence="1">Uncharacterized protein</fullName>
    </submittedName>
</protein>
<sequence length="502" mass="52417">MAGFRIEGNTSGNVAEVDVVNNMQVITPGYNSAGVAKGGGDINGPAIFSEVDAGTVIGTRSVLSPETDDDYRLRVAHDNWLDEEQFADAAQNTNKFQHVFTTLTATESSSGLLTNSANITTTTTGMTFGTWAQFPISGTQTLVVETALAFTAQPNANQVIDFGPFQRSAATPFAPLDGACFRMSSTGMQGVISVNGVETSTAVFPASGGTGTFVYTNNTVYKWLIQTNNVKTTFWINNIKYGEIVNPAGAGTPALSRSLPWSIRHAILGGTAGSATQALIKSYRIFLRGPQYSERLSVVGNKVYGSYEGLSGGTMGQLGTYPNSTNQTAAVPTNTALTANLPAGLGGMGLITAPAGAATDLILGSYQVPVGSTTSQGRRLCIRGVKVDAINTGAAVATTATVLEWKLAVGHTAVSLATAETASFVTATAKAPRRLGIGYMTWPVGAAIGAPPTQNSLFLDLGDAPKYANPGEFVQIVAKVLVGTATASQTIQYMWQPVYSWE</sequence>
<accession>A0A6J5KUR1</accession>
<evidence type="ECO:0000313" key="1">
    <source>
        <dbReference type="EMBL" id="CAB4124876.1"/>
    </source>
</evidence>
<gene>
    <name evidence="1" type="ORF">UFOVP61_43</name>
</gene>